<dbReference type="Ensembl" id="ENSPMAT00000010253.1">
    <property type="protein sequence ID" value="ENSPMAP00000010208.1"/>
    <property type="gene ID" value="ENSPMAG00000009283.1"/>
</dbReference>
<dbReference type="AlphaFoldDB" id="S4RYB7"/>
<reference evidence="1" key="1">
    <citation type="submission" date="2025-08" db="UniProtKB">
        <authorList>
            <consortium name="Ensembl"/>
        </authorList>
    </citation>
    <scope>IDENTIFICATION</scope>
</reference>
<accession>S4RYB7</accession>
<proteinExistence type="predicted"/>
<sequence length="65" mass="7560">IAPRVGAITFIRTNLWTQRGLGNVILCVQNRRHRVFREQEMKKKNHTINTQQTSSGARWLIAMNV</sequence>
<name>S4RYB7_PETMA</name>
<organism evidence="1">
    <name type="scientific">Petromyzon marinus</name>
    <name type="common">Sea lamprey</name>
    <dbReference type="NCBI Taxonomy" id="7757"/>
    <lineage>
        <taxon>Eukaryota</taxon>
        <taxon>Metazoa</taxon>
        <taxon>Chordata</taxon>
        <taxon>Craniata</taxon>
        <taxon>Vertebrata</taxon>
        <taxon>Cyclostomata</taxon>
        <taxon>Hyperoartia</taxon>
        <taxon>Petromyzontiformes</taxon>
        <taxon>Petromyzontidae</taxon>
        <taxon>Petromyzon</taxon>
    </lineage>
</organism>
<dbReference type="HOGENOM" id="CLU_2855660_0_0_1"/>
<reference evidence="1" key="2">
    <citation type="submission" date="2025-09" db="UniProtKB">
        <authorList>
            <consortium name="Ensembl"/>
        </authorList>
    </citation>
    <scope>IDENTIFICATION</scope>
</reference>
<protein>
    <submittedName>
        <fullName evidence="1">Uncharacterized protein</fullName>
    </submittedName>
</protein>
<evidence type="ECO:0000313" key="1">
    <source>
        <dbReference type="Ensembl" id="ENSPMAP00000010208.1"/>
    </source>
</evidence>